<dbReference type="AlphaFoldDB" id="A0A381T3G2"/>
<dbReference type="EMBL" id="UINC01003661">
    <property type="protein sequence ID" value="SVA08233.1"/>
    <property type="molecule type" value="Genomic_DNA"/>
</dbReference>
<proteinExistence type="predicted"/>
<reference evidence="1" key="1">
    <citation type="submission" date="2018-05" db="EMBL/GenBank/DDBJ databases">
        <authorList>
            <person name="Lanie J.A."/>
            <person name="Ng W.-L."/>
            <person name="Kazmierczak K.M."/>
            <person name="Andrzejewski T.M."/>
            <person name="Davidsen T.M."/>
            <person name="Wayne K.J."/>
            <person name="Tettelin H."/>
            <person name="Glass J.I."/>
            <person name="Rusch D."/>
            <person name="Podicherti R."/>
            <person name="Tsui H.-C.T."/>
            <person name="Winkler M.E."/>
        </authorList>
    </citation>
    <scope>NUCLEOTIDE SEQUENCE</scope>
</reference>
<protein>
    <submittedName>
        <fullName evidence="1">Uncharacterized protein</fullName>
    </submittedName>
</protein>
<accession>A0A381T3G2</accession>
<name>A0A381T3G2_9ZZZZ</name>
<sequence length="91" mass="10451">MNTILITVLITFGFALLLAVTYKPVARKEPKNDPLPKQPKLKKIIMGPENPAWMKMYVEEMAKRKTALTASVLKKWIAEDTRIELRPDISR</sequence>
<gene>
    <name evidence="1" type="ORF">METZ01_LOCUS61087</name>
</gene>
<evidence type="ECO:0000313" key="1">
    <source>
        <dbReference type="EMBL" id="SVA08233.1"/>
    </source>
</evidence>
<organism evidence="1">
    <name type="scientific">marine metagenome</name>
    <dbReference type="NCBI Taxonomy" id="408172"/>
    <lineage>
        <taxon>unclassified sequences</taxon>
        <taxon>metagenomes</taxon>
        <taxon>ecological metagenomes</taxon>
    </lineage>
</organism>